<keyword evidence="6" id="KW-1185">Reference proteome</keyword>
<dbReference type="Pfam" id="PF13531">
    <property type="entry name" value="SBP_bac_11"/>
    <property type="match status" value="1"/>
</dbReference>
<name>A0ABU3R1A7_9GAMM</name>
<dbReference type="CDD" id="cd13539">
    <property type="entry name" value="PBP2_AvModA"/>
    <property type="match status" value="1"/>
</dbReference>
<dbReference type="Proteomes" id="UP001257914">
    <property type="component" value="Unassembled WGS sequence"/>
</dbReference>
<keyword evidence="2" id="KW-0479">Metal-binding</keyword>
<keyword evidence="3 4" id="KW-0732">Signal</keyword>
<accession>A0ABU3R1A7</accession>
<reference evidence="5 6" key="1">
    <citation type="submission" date="2023-10" db="EMBL/GenBank/DDBJ databases">
        <title>Psychrosphaera aquimaarina strain SW33 isolated from seawater.</title>
        <authorList>
            <person name="Bayburt H."/>
            <person name="Kim J.M."/>
            <person name="Choi B.J."/>
            <person name="Jeon C.O."/>
        </authorList>
    </citation>
    <scope>NUCLEOTIDE SEQUENCE [LARGE SCALE GENOMIC DNA]</scope>
    <source>
        <strain evidence="5 6">KCTC 52743</strain>
    </source>
</reference>
<comment type="caution">
    <text evidence="5">The sequence shown here is derived from an EMBL/GenBank/DDBJ whole genome shotgun (WGS) entry which is preliminary data.</text>
</comment>
<dbReference type="InterPro" id="IPR044084">
    <property type="entry name" value="AvModA-like_subst-bd"/>
</dbReference>
<evidence type="ECO:0000256" key="3">
    <source>
        <dbReference type="ARBA" id="ARBA00022729"/>
    </source>
</evidence>
<evidence type="ECO:0000313" key="5">
    <source>
        <dbReference type="EMBL" id="MDU0113461.1"/>
    </source>
</evidence>
<sequence>MTFLVSQKRFFSLCSILLFILSSTTLQANTDIKIAVASNFHYSLTQLLKNYPKNKQIQFKLSSGSSGMLYAQIKQGAPFDLFLSADTVRPQLLEQDKLTLFRQTYALGKLALWSNKLNLNKHHSNKSGSNKTNYIEVLHSNKGKLAYANPKLAPFGLAAEQVLASLKLKHKNTILGNNVNQVFQFVNTNNVDLGLVPLSLLIQAQQQLKQEKYNHYWLIPNQHYQTIEQQLVILKRSKHIHEVHRLVEYLLSPTVQSKLEKMGYTAVSTSLAGNNK</sequence>
<dbReference type="SUPFAM" id="SSF53850">
    <property type="entry name" value="Periplasmic binding protein-like II"/>
    <property type="match status" value="1"/>
</dbReference>
<evidence type="ECO:0000256" key="1">
    <source>
        <dbReference type="ARBA" id="ARBA00009175"/>
    </source>
</evidence>
<dbReference type="Gene3D" id="3.40.190.10">
    <property type="entry name" value="Periplasmic binding protein-like II"/>
    <property type="match status" value="2"/>
</dbReference>
<dbReference type="PIRSF" id="PIRSF004846">
    <property type="entry name" value="ModA"/>
    <property type="match status" value="1"/>
</dbReference>
<gene>
    <name evidence="5" type="primary">modA</name>
    <name evidence="5" type="ORF">RT723_10720</name>
</gene>
<feature type="chain" id="PRO_5046983493" evidence="4">
    <location>
        <begin position="29"/>
        <end position="276"/>
    </location>
</feature>
<evidence type="ECO:0000313" key="6">
    <source>
        <dbReference type="Proteomes" id="UP001257914"/>
    </source>
</evidence>
<dbReference type="RefSeq" id="WP_315947072.1">
    <property type="nucleotide sequence ID" value="NZ_JAWCUA010000007.1"/>
</dbReference>
<evidence type="ECO:0000256" key="4">
    <source>
        <dbReference type="SAM" id="SignalP"/>
    </source>
</evidence>
<dbReference type="InterPro" id="IPR050682">
    <property type="entry name" value="ModA/WtpA"/>
</dbReference>
<dbReference type="PANTHER" id="PTHR30632">
    <property type="entry name" value="MOLYBDATE-BINDING PERIPLASMIC PROTEIN"/>
    <property type="match status" value="1"/>
</dbReference>
<evidence type="ECO:0000256" key="2">
    <source>
        <dbReference type="ARBA" id="ARBA00022723"/>
    </source>
</evidence>
<feature type="signal peptide" evidence="4">
    <location>
        <begin position="1"/>
        <end position="28"/>
    </location>
</feature>
<organism evidence="5 6">
    <name type="scientific">Psychrosphaera aquimarina</name>
    <dbReference type="NCBI Taxonomy" id="2044854"/>
    <lineage>
        <taxon>Bacteria</taxon>
        <taxon>Pseudomonadati</taxon>
        <taxon>Pseudomonadota</taxon>
        <taxon>Gammaproteobacteria</taxon>
        <taxon>Alteromonadales</taxon>
        <taxon>Pseudoalteromonadaceae</taxon>
        <taxon>Psychrosphaera</taxon>
    </lineage>
</organism>
<dbReference type="PANTHER" id="PTHR30632:SF14">
    <property type="entry name" value="TUNGSTATE_MOLYBDATE_CHROMATE-BINDING PROTEIN MODA"/>
    <property type="match status" value="1"/>
</dbReference>
<dbReference type="EMBL" id="JAWCUA010000007">
    <property type="protein sequence ID" value="MDU0113461.1"/>
    <property type="molecule type" value="Genomic_DNA"/>
</dbReference>
<dbReference type="InterPro" id="IPR005950">
    <property type="entry name" value="ModA"/>
</dbReference>
<proteinExistence type="inferred from homology"/>
<comment type="similarity">
    <text evidence="1">Belongs to the bacterial solute-binding protein ModA family.</text>
</comment>
<protein>
    <submittedName>
        <fullName evidence="5">Molybdate ABC transporter substrate-binding protein</fullName>
    </submittedName>
</protein>
<dbReference type="NCBIfam" id="TIGR01256">
    <property type="entry name" value="modA"/>
    <property type="match status" value="1"/>
</dbReference>